<reference evidence="4" key="1">
    <citation type="submission" date="2020-05" db="EMBL/GenBank/DDBJ databases">
        <authorList>
            <person name="Chiriac C."/>
            <person name="Salcher M."/>
            <person name="Ghai R."/>
            <person name="Kavagutti S V."/>
        </authorList>
    </citation>
    <scope>NUCLEOTIDE SEQUENCE</scope>
</reference>
<dbReference type="InterPro" id="IPR036365">
    <property type="entry name" value="PGBD-like_sf"/>
</dbReference>
<proteinExistence type="predicted"/>
<dbReference type="Pfam" id="PF01471">
    <property type="entry name" value="PG_binding_1"/>
    <property type="match status" value="1"/>
</dbReference>
<dbReference type="InterPro" id="IPR036366">
    <property type="entry name" value="PGBDSf"/>
</dbReference>
<protein>
    <submittedName>
        <fullName evidence="4">Unannotated protein</fullName>
    </submittedName>
</protein>
<sequence>MRSFQAARGLHADGVCDETTWTALVEASWRFGDRLLVLTLPNLRGDDVAELQSRLARLGFDCGRVDGILGPRTAQALADFQSNCGLIADGVCGPDTVRTIERVSSQTGDGPGVATVRERERLRAGFGSVAHCRVVIGQFGGLSTLTRTLSRELRLLGATVMPLDEPDPVAQALAANHFGAHAYVGFQSHPDPIATAYYYKVPTFESVGGRALAEALVSELAFVPAIGHLPPSACGMRLPVLRETRMPAVLLTIGPARLAADATAPLTSAVLRALDLWILRAG</sequence>
<name>A0A6J6XTN7_9ZZZZ</name>
<dbReference type="EMBL" id="CAEZYF010000003">
    <property type="protein sequence ID" value="CAB4709425.1"/>
    <property type="molecule type" value="Genomic_DNA"/>
</dbReference>
<organism evidence="4">
    <name type="scientific">freshwater metagenome</name>
    <dbReference type="NCBI Taxonomy" id="449393"/>
    <lineage>
        <taxon>unclassified sequences</taxon>
        <taxon>metagenomes</taxon>
        <taxon>ecological metagenomes</taxon>
    </lineage>
</organism>
<dbReference type="EMBL" id="CAFBIY010000022">
    <property type="protein sequence ID" value="CAB4848011.1"/>
    <property type="molecule type" value="Genomic_DNA"/>
</dbReference>
<evidence type="ECO:0000313" key="6">
    <source>
        <dbReference type="EMBL" id="CAB4917084.1"/>
    </source>
</evidence>
<accession>A0A6J6XTN7</accession>
<dbReference type="EMBL" id="CAFBOL010000013">
    <property type="protein sequence ID" value="CAB4980475.1"/>
    <property type="molecule type" value="Genomic_DNA"/>
</dbReference>
<dbReference type="EMBL" id="CAFBMT010000003">
    <property type="protein sequence ID" value="CAB4917084.1"/>
    <property type="molecule type" value="Genomic_DNA"/>
</dbReference>
<evidence type="ECO:0000313" key="3">
    <source>
        <dbReference type="EMBL" id="CAB4709425.1"/>
    </source>
</evidence>
<dbReference type="AlphaFoldDB" id="A0A6J6XTN7"/>
<evidence type="ECO:0000313" key="5">
    <source>
        <dbReference type="EMBL" id="CAB4848011.1"/>
    </source>
</evidence>
<gene>
    <name evidence="3" type="ORF">UFOPK2656_00568</name>
    <name evidence="4" type="ORF">UFOPK3099_00081</name>
    <name evidence="5" type="ORF">UFOPK3267_00601</name>
    <name evidence="6" type="ORF">UFOPK3651_00606</name>
    <name evidence="7" type="ORF">UFOPK3931_00772</name>
    <name evidence="2" type="ORF">UFOPK4189_00566</name>
</gene>
<dbReference type="EMBL" id="CAFAAV010000003">
    <property type="protein sequence ID" value="CAB4800352.1"/>
    <property type="molecule type" value="Genomic_DNA"/>
</dbReference>
<feature type="domain" description="Peptidoglycan binding-like" evidence="1">
    <location>
        <begin position="44"/>
        <end position="98"/>
    </location>
</feature>
<dbReference type="InterPro" id="IPR002477">
    <property type="entry name" value="Peptidoglycan-bd-like"/>
</dbReference>
<evidence type="ECO:0000313" key="2">
    <source>
        <dbReference type="EMBL" id="CAB4362784.1"/>
    </source>
</evidence>
<dbReference type="EMBL" id="CAESGF010000003">
    <property type="protein sequence ID" value="CAB4362784.1"/>
    <property type="molecule type" value="Genomic_DNA"/>
</dbReference>
<dbReference type="SUPFAM" id="SSF47090">
    <property type="entry name" value="PGBD-like"/>
    <property type="match status" value="2"/>
</dbReference>
<evidence type="ECO:0000259" key="1">
    <source>
        <dbReference type="Pfam" id="PF01471"/>
    </source>
</evidence>
<dbReference type="Gene3D" id="1.10.101.10">
    <property type="entry name" value="PGBD-like superfamily/PGBD"/>
    <property type="match status" value="1"/>
</dbReference>
<evidence type="ECO:0000313" key="7">
    <source>
        <dbReference type="EMBL" id="CAB4980475.1"/>
    </source>
</evidence>
<evidence type="ECO:0000313" key="4">
    <source>
        <dbReference type="EMBL" id="CAB4800352.1"/>
    </source>
</evidence>